<feature type="compositionally biased region" description="Basic and acidic residues" evidence="1">
    <location>
        <begin position="344"/>
        <end position="358"/>
    </location>
</feature>
<dbReference type="AlphaFoldDB" id="A0A846Y836"/>
<dbReference type="Proteomes" id="UP000565711">
    <property type="component" value="Unassembled WGS sequence"/>
</dbReference>
<evidence type="ECO:0000313" key="2">
    <source>
        <dbReference type="EMBL" id="NKY54022.1"/>
    </source>
</evidence>
<keyword evidence="3" id="KW-1185">Reference proteome</keyword>
<sequence length="868" mass="89375">MESGHDSRFWDEIVGKHWPAIPPSDLHRLQSIARDAAENTDPEEADRARRLFSDRVRVSRGLQPAKDDMAAQVGSLRSMVDALVVASDVFGLLGDLAYRTRHRILDIVERADADIERVRQEQSDADSAEEREEAEADRERRISAIVREARDDVADVERNALTMLGPHGLPELATLAELLGQPNPWAPSGGAGSSPGHRSPSAGGRGAGGPPHPVGAPPLPHGPDGRLVSGPLLPGLIRLDPGLFPHSPLPFGDLTERFRDALFGVPAEDRIPLVQPPASTAPSPPPEVSGGAGPDVHGGPAPQNGAGWAPATPGPTQSPPRVVGIAPVGGGEHPDELDGAAGAERQEPQAHRDDRPELDGAAGNHSDPGAGDDDDRTATDSEPGAAHLVRTARDDAEFDEEFPGTDSGGSGSRPAAMATTDAGEVAPTPIPLAAPAPGVPAVSAPADRMNAPATQVNAPTGAAGAGAEPRAPSPPDTRAASAAGKGPLVGQPPGASVTAPAKAQSPLPLPDADRSAGPDGERDPADTVRDAVGAAMVAASAPAFVVGERVDGDLVLARSLLSSLLAAVGDSALGVDWAVAILRHSGGLTAFVTSNEGRGWLPAGLYLPRELSTPWVWSESDNSGWEGVADPARVLVEFGLAWGTKVGARLAALVSSRPIDPTLAAQLGPVAVAGETGPDPVMDFGSAAPGSVDRLELVGAAQLIDRVTATPPDRIAERCLALARDAHTRAAAAPDALGVAAIRDAVLRTIAQRRPVPEQLWEELRDADAVVAASILPLRSDVSRVALGELRSETGSGRRGEAATLRALVCQRRCDELVLLLAAAPTRQLLRDAVYAHAQLLELGPPSAGPDGAGPPPRVSSVSAGPRR</sequence>
<feature type="region of interest" description="Disordered" evidence="1">
    <location>
        <begin position="845"/>
        <end position="868"/>
    </location>
</feature>
<accession>A0A846Y836</accession>
<reference evidence="2 3" key="1">
    <citation type="submission" date="2020-04" db="EMBL/GenBank/DDBJ databases">
        <title>MicrobeNet Type strains.</title>
        <authorList>
            <person name="Nicholson A.C."/>
        </authorList>
    </citation>
    <scope>NUCLEOTIDE SEQUENCE [LARGE SCALE GENOMIC DNA]</scope>
    <source>
        <strain evidence="2 3">JCM 12354</strain>
    </source>
</reference>
<dbReference type="RefSeq" id="WP_067870972.1">
    <property type="nucleotide sequence ID" value="NZ_JAAXOP010000023.1"/>
</dbReference>
<feature type="compositionally biased region" description="Acidic residues" evidence="1">
    <location>
        <begin position="123"/>
        <end position="136"/>
    </location>
</feature>
<dbReference type="EMBL" id="JAAXOP010000023">
    <property type="protein sequence ID" value="NKY54022.1"/>
    <property type="molecule type" value="Genomic_DNA"/>
</dbReference>
<protein>
    <submittedName>
        <fullName evidence="2">Uncharacterized protein</fullName>
    </submittedName>
</protein>
<feature type="compositionally biased region" description="Low complexity" evidence="1">
    <location>
        <begin position="458"/>
        <end position="470"/>
    </location>
</feature>
<evidence type="ECO:0000256" key="1">
    <source>
        <dbReference type="SAM" id="MobiDB-lite"/>
    </source>
</evidence>
<organism evidence="2 3">
    <name type="scientific">Nocardia vermiculata</name>
    <dbReference type="NCBI Taxonomy" id="257274"/>
    <lineage>
        <taxon>Bacteria</taxon>
        <taxon>Bacillati</taxon>
        <taxon>Actinomycetota</taxon>
        <taxon>Actinomycetes</taxon>
        <taxon>Mycobacteriales</taxon>
        <taxon>Nocardiaceae</taxon>
        <taxon>Nocardia</taxon>
    </lineage>
</organism>
<feature type="compositionally biased region" description="Pro residues" evidence="1">
    <location>
        <begin position="210"/>
        <end position="221"/>
    </location>
</feature>
<feature type="compositionally biased region" description="Pro residues" evidence="1">
    <location>
        <begin position="428"/>
        <end position="438"/>
    </location>
</feature>
<proteinExistence type="predicted"/>
<comment type="caution">
    <text evidence="2">The sequence shown here is derived from an EMBL/GenBank/DDBJ whole genome shotgun (WGS) entry which is preliminary data.</text>
</comment>
<feature type="region of interest" description="Disordered" evidence="1">
    <location>
        <begin position="272"/>
        <end position="526"/>
    </location>
</feature>
<feature type="compositionally biased region" description="Basic and acidic residues" evidence="1">
    <location>
        <begin position="511"/>
        <end position="526"/>
    </location>
</feature>
<name>A0A846Y836_9NOCA</name>
<evidence type="ECO:0000313" key="3">
    <source>
        <dbReference type="Proteomes" id="UP000565711"/>
    </source>
</evidence>
<feature type="region of interest" description="Disordered" evidence="1">
    <location>
        <begin position="180"/>
        <end position="227"/>
    </location>
</feature>
<gene>
    <name evidence="2" type="ORF">HGA08_27900</name>
</gene>
<feature type="region of interest" description="Disordered" evidence="1">
    <location>
        <begin position="118"/>
        <end position="139"/>
    </location>
</feature>